<dbReference type="RefSeq" id="XP_028135498.1">
    <property type="nucleotide sequence ID" value="XM_028279697.1"/>
</dbReference>
<dbReference type="InParanoid" id="A0A6P7FR85"/>
<name>A0A6P7FR85_DIAVI</name>
<reference evidence="3" key="1">
    <citation type="submission" date="2025-08" db="UniProtKB">
        <authorList>
            <consortium name="RefSeq"/>
        </authorList>
    </citation>
    <scope>IDENTIFICATION</scope>
    <source>
        <tissue evidence="3">Whole insect</tissue>
    </source>
</reference>
<dbReference type="PANTHER" id="PTHR37558:SF1">
    <property type="entry name" value="HTH CENPB-TYPE DOMAIN-CONTAINING PROTEIN"/>
    <property type="match status" value="1"/>
</dbReference>
<dbReference type="PANTHER" id="PTHR37558">
    <property type="entry name" value="HTH CENPB-TYPE DOMAIN-CONTAINING PROTEIN"/>
    <property type="match status" value="1"/>
</dbReference>
<evidence type="ECO:0000256" key="1">
    <source>
        <dbReference type="SAM" id="Coils"/>
    </source>
</evidence>
<feature type="compositionally biased region" description="Polar residues" evidence="2">
    <location>
        <begin position="307"/>
        <end position="322"/>
    </location>
</feature>
<accession>A0A6P7FR85</accession>
<evidence type="ECO:0000313" key="3">
    <source>
        <dbReference type="RefSeq" id="XP_028135498.1"/>
    </source>
</evidence>
<organism evidence="3">
    <name type="scientific">Diabrotica virgifera virgifera</name>
    <name type="common">western corn rootworm</name>
    <dbReference type="NCBI Taxonomy" id="50390"/>
    <lineage>
        <taxon>Eukaryota</taxon>
        <taxon>Metazoa</taxon>
        <taxon>Ecdysozoa</taxon>
        <taxon>Arthropoda</taxon>
        <taxon>Hexapoda</taxon>
        <taxon>Insecta</taxon>
        <taxon>Pterygota</taxon>
        <taxon>Neoptera</taxon>
        <taxon>Endopterygota</taxon>
        <taxon>Coleoptera</taxon>
        <taxon>Polyphaga</taxon>
        <taxon>Cucujiformia</taxon>
        <taxon>Chrysomeloidea</taxon>
        <taxon>Chrysomelidae</taxon>
        <taxon>Galerucinae</taxon>
        <taxon>Diabroticina</taxon>
        <taxon>Diabroticites</taxon>
        <taxon>Diabrotica</taxon>
    </lineage>
</organism>
<dbReference type="AlphaFoldDB" id="A0A6P7FR85"/>
<evidence type="ECO:0000256" key="2">
    <source>
        <dbReference type="SAM" id="MobiDB-lite"/>
    </source>
</evidence>
<gene>
    <name evidence="3" type="primary">LOC114330364</name>
</gene>
<feature type="coiled-coil region" evidence="1">
    <location>
        <begin position="351"/>
        <end position="381"/>
    </location>
</feature>
<feature type="region of interest" description="Disordered" evidence="2">
    <location>
        <begin position="306"/>
        <end position="335"/>
    </location>
</feature>
<protein>
    <submittedName>
        <fullName evidence="3">Uncharacterized protein LOC114330364 isoform X1</fullName>
    </submittedName>
</protein>
<sequence>MEYKLEQNSFAKNECKIKIEHIDVSDAILPHFVKTEIKEDPFESSSLNNSTNSFFVERNSLDQTNKEINTEDIKSDDYFVDRNSLEQMNIEVKTEDIKSEDKSKSVQHENVFKTSRNILIPVKKRLRFREEDDLYLLQEVAGQNPFENPFIWESIKANIYSLSQKDFSIKTLKDHLDLLINAWLEKVKAVKDRSGIEEAYSEKDQLCQNIYDYMIQFRKMSKRKKKNTLHKNKVLGKSASDEWATKLANNAENLATDALKENVSFQDHTYCDFDEINNSIETESIPANIYLSDCNVGSIVADFTPEEPSQQPVDINNSTQTQEHSKVLRPKKTKNRKIHVQRQGINYHEKYDQQQKVLKEIENKLEERRIALEERKCALEEHRLSLEEKRLSLEERRLVIQEKKLELDIEKEKNKLTLDKEKQMLEIEEKKCLLDSIKKQNDLLTALVTKMIN</sequence>
<proteinExistence type="predicted"/>
<keyword evidence="1" id="KW-0175">Coiled coil</keyword>